<dbReference type="Proteomes" id="UP001049518">
    <property type="component" value="Chromosome"/>
</dbReference>
<dbReference type="RefSeq" id="WP_231329024.1">
    <property type="nucleotide sequence ID" value="NZ_CP059572.1"/>
</dbReference>
<proteinExistence type="predicted"/>
<accession>A0ABX8QXB3</accession>
<evidence type="ECO:0000313" key="2">
    <source>
        <dbReference type="Proteomes" id="UP001049518"/>
    </source>
</evidence>
<name>A0ABX8QXB3_9ACTN</name>
<keyword evidence="2" id="KW-1185">Reference proteome</keyword>
<reference evidence="1" key="1">
    <citation type="submission" date="2020-07" db="EMBL/GenBank/DDBJ databases">
        <authorList>
            <person name="Tarantini F.S."/>
            <person name="Hong K.W."/>
            <person name="Chan K.G."/>
        </authorList>
    </citation>
    <scope>NUCLEOTIDE SEQUENCE</scope>
    <source>
        <strain evidence="1">32-07</strain>
    </source>
</reference>
<evidence type="ECO:0000313" key="1">
    <source>
        <dbReference type="EMBL" id="QXJ23338.1"/>
    </source>
</evidence>
<organism evidence="1 2">
    <name type="scientific">Actinomadura graeca</name>
    <dbReference type="NCBI Taxonomy" id="2750812"/>
    <lineage>
        <taxon>Bacteria</taxon>
        <taxon>Bacillati</taxon>
        <taxon>Actinomycetota</taxon>
        <taxon>Actinomycetes</taxon>
        <taxon>Streptosporangiales</taxon>
        <taxon>Thermomonosporaceae</taxon>
        <taxon>Actinomadura</taxon>
    </lineage>
</organism>
<dbReference type="EMBL" id="CP059572">
    <property type="protein sequence ID" value="QXJ23338.1"/>
    <property type="molecule type" value="Genomic_DNA"/>
</dbReference>
<protein>
    <submittedName>
        <fullName evidence="1">Uncharacterized protein</fullName>
    </submittedName>
</protein>
<gene>
    <name evidence="1" type="ORF">AGRA3207_004479</name>
</gene>
<sequence>MAIVLTTTWMLATGRRLHQRPTLHDLDCEQLIDFWADGRLVSVETAGKR</sequence>